<comment type="similarity">
    <text evidence="2">Belongs to the metallo-dependent hydrolases superfamily. Hydantoinase/dihydropyrimidinase family.</text>
</comment>
<feature type="domain" description="Amidohydrolase-related" evidence="5">
    <location>
        <begin position="53"/>
        <end position="449"/>
    </location>
</feature>
<dbReference type="InterPro" id="IPR050378">
    <property type="entry name" value="Metallo-dep_Hydrolases_sf"/>
</dbReference>
<dbReference type="OrthoDB" id="42542at2157"/>
<dbReference type="InterPro" id="IPR011059">
    <property type="entry name" value="Metal-dep_hydrolase_composite"/>
</dbReference>
<evidence type="ECO:0000256" key="4">
    <source>
        <dbReference type="ARBA" id="ARBA00022975"/>
    </source>
</evidence>
<evidence type="ECO:0000256" key="2">
    <source>
        <dbReference type="ARBA" id="ARBA00008829"/>
    </source>
</evidence>
<dbReference type="FunFam" id="3.20.20.140:FF:000174">
    <property type="entry name" value="Dihydropyrimidinase-related protein 2"/>
    <property type="match status" value="1"/>
</dbReference>
<dbReference type="SUPFAM" id="SSF51556">
    <property type="entry name" value="Metallo-dependent hydrolases"/>
    <property type="match status" value="1"/>
</dbReference>
<keyword evidence="3" id="KW-0378">Hydrolase</keyword>
<gene>
    <name evidence="6" type="ORF">SAMN04487948_12823</name>
</gene>
<dbReference type="Gene3D" id="3.20.20.140">
    <property type="entry name" value="Metal-dependent hydrolases"/>
    <property type="match status" value="1"/>
</dbReference>
<dbReference type="GO" id="GO:0016812">
    <property type="term" value="F:hydrolase activity, acting on carbon-nitrogen (but not peptide) bonds, in cyclic amides"/>
    <property type="evidence" value="ECO:0007669"/>
    <property type="project" value="TreeGrafter"/>
</dbReference>
<name>A0A1H8WEN2_9EURY</name>
<evidence type="ECO:0000256" key="3">
    <source>
        <dbReference type="ARBA" id="ARBA00022801"/>
    </source>
</evidence>
<dbReference type="PANTHER" id="PTHR11647">
    <property type="entry name" value="HYDRANTOINASE/DIHYDROPYRIMIDINASE FAMILY MEMBER"/>
    <property type="match status" value="1"/>
</dbReference>
<dbReference type="AlphaFoldDB" id="A0A1H8WEN2"/>
<sequence>MSATTADLRVVNAKVVTPSGTIHGGVAARDGKIVAVGSNLPDANEEIDAEGNYLVPGFIDPHVHWGLSRYEFEDYHEGLAHDFETETRGAVHGGVTTVVNFLLQRDPYLPDMEFFREVGAANSYIDFAYHAIVHQDHHVEEIEGLAEEGIRSYKVFFNWYKHASPELGIDHSDAGRTYKVLKQVAEIPNGVVMFHAENEDLAIERRKELQAEDRNDLLAWCESAPNICEAMQVEQIAQLTEFTDSRAYIVHMSTGEGVDICERYQDKGVNIHAETLPAFLSHTKHDEELGVWGKISPPLRGEASKKRLWEGLRTGVVDYLGTDHCPHKIEFKEKEKGKHGDVWEAIPGDNNGIEYFLPVMVSEGVNKNRISMERLVEVCAENNAKRWGLYPRKGALVEGSDADMVVVDLQKSAVVDDDFYHTMEPRYSTYHGKELTGLPTHTIVGGEVVVEEGELQVEKGGRDYLPRFDEGVPL</sequence>
<proteinExistence type="inferred from homology"/>
<evidence type="ECO:0000256" key="1">
    <source>
        <dbReference type="ARBA" id="ARBA00001947"/>
    </source>
</evidence>
<evidence type="ECO:0000313" key="7">
    <source>
        <dbReference type="Proteomes" id="UP000199126"/>
    </source>
</evidence>
<evidence type="ECO:0000313" key="6">
    <source>
        <dbReference type="EMBL" id="SEP25973.1"/>
    </source>
</evidence>
<dbReference type="GO" id="GO:0005829">
    <property type="term" value="C:cytosol"/>
    <property type="evidence" value="ECO:0007669"/>
    <property type="project" value="TreeGrafter"/>
</dbReference>
<dbReference type="PANTHER" id="PTHR11647:SF1">
    <property type="entry name" value="COLLAPSIN RESPONSE MEDIATOR PROTEIN"/>
    <property type="match status" value="1"/>
</dbReference>
<protein>
    <submittedName>
        <fullName evidence="6">Dihydroorotase</fullName>
    </submittedName>
</protein>
<dbReference type="Gene3D" id="2.30.40.10">
    <property type="entry name" value="Urease, subunit C, domain 1"/>
    <property type="match status" value="1"/>
</dbReference>
<dbReference type="RefSeq" id="WP_089827797.1">
    <property type="nucleotide sequence ID" value="NZ_FODV01000028.1"/>
</dbReference>
<dbReference type="EMBL" id="FODV01000028">
    <property type="protein sequence ID" value="SEP25973.1"/>
    <property type="molecule type" value="Genomic_DNA"/>
</dbReference>
<organism evidence="6 7">
    <name type="scientific">Halogranum amylolyticum</name>
    <dbReference type="NCBI Taxonomy" id="660520"/>
    <lineage>
        <taxon>Archaea</taxon>
        <taxon>Methanobacteriati</taxon>
        <taxon>Methanobacteriota</taxon>
        <taxon>Stenosarchaea group</taxon>
        <taxon>Halobacteria</taxon>
        <taxon>Halobacteriales</taxon>
        <taxon>Haloferacaceae</taxon>
    </lineage>
</organism>
<keyword evidence="7" id="KW-1185">Reference proteome</keyword>
<dbReference type="Proteomes" id="UP000199126">
    <property type="component" value="Unassembled WGS sequence"/>
</dbReference>
<dbReference type="InterPro" id="IPR006680">
    <property type="entry name" value="Amidohydro-rel"/>
</dbReference>
<accession>A0A1H8WEN2</accession>
<evidence type="ECO:0000259" key="5">
    <source>
        <dbReference type="Pfam" id="PF01979"/>
    </source>
</evidence>
<keyword evidence="4" id="KW-0665">Pyrimidine biosynthesis</keyword>
<dbReference type="GO" id="GO:0006221">
    <property type="term" value="P:pyrimidine nucleotide biosynthetic process"/>
    <property type="evidence" value="ECO:0007669"/>
    <property type="project" value="UniProtKB-KW"/>
</dbReference>
<dbReference type="SUPFAM" id="SSF51338">
    <property type="entry name" value="Composite domain of metallo-dependent hydrolases"/>
    <property type="match status" value="1"/>
</dbReference>
<reference evidence="7" key="1">
    <citation type="submission" date="2016-10" db="EMBL/GenBank/DDBJ databases">
        <authorList>
            <person name="Varghese N."/>
            <person name="Submissions S."/>
        </authorList>
    </citation>
    <scope>NUCLEOTIDE SEQUENCE [LARGE SCALE GENOMIC DNA]</scope>
    <source>
        <strain evidence="7">CGMCC 1.10121</strain>
    </source>
</reference>
<dbReference type="Pfam" id="PF01979">
    <property type="entry name" value="Amidohydro_1"/>
    <property type="match status" value="1"/>
</dbReference>
<comment type="cofactor">
    <cofactor evidence="1">
        <name>Zn(2+)</name>
        <dbReference type="ChEBI" id="CHEBI:29105"/>
    </cofactor>
</comment>
<dbReference type="InterPro" id="IPR032466">
    <property type="entry name" value="Metal_Hydrolase"/>
</dbReference>